<dbReference type="PANTHER" id="PTHR43873:SF1">
    <property type="entry name" value="COBYRINATE A,C-DIAMIDE SYNTHASE"/>
    <property type="match status" value="1"/>
</dbReference>
<keyword evidence="2 8" id="KW-0169">Cobalamin biosynthesis</keyword>
<evidence type="ECO:0000256" key="1">
    <source>
        <dbReference type="ARBA" id="ARBA00001946"/>
    </source>
</evidence>
<dbReference type="OrthoDB" id="9764035at2"/>
<evidence type="ECO:0000256" key="2">
    <source>
        <dbReference type="ARBA" id="ARBA00022573"/>
    </source>
</evidence>
<dbReference type="EC" id="6.3.5.11" evidence="8"/>
<comment type="function">
    <text evidence="8">Catalyzes the ATP-dependent amidation of the two carboxylate groups at positions a and c of cobyrinate, using either L-glutamine or ammonia as the nitrogen source.</text>
</comment>
<keyword evidence="5 8" id="KW-0067">ATP-binding</keyword>
<keyword evidence="12" id="KW-1185">Reference proteome</keyword>
<comment type="cofactor">
    <cofactor evidence="1 8">
        <name>Mg(2+)</name>
        <dbReference type="ChEBI" id="CHEBI:18420"/>
    </cofactor>
</comment>
<dbReference type="InterPro" id="IPR011698">
    <property type="entry name" value="GATase_3"/>
</dbReference>
<sequence length="465" mass="51246">MDSLSIPRLMVSAPHKSSGKTTVMLGLAGYLTRHGERVTCFKKGPDYIDPMWHALASGRESYNLDPWLMGQDGCRDSFIRNGRNGTLALIEGNHGLHDGLSLDGSDSSAGVAALLEAPVLLVIDARKMNRGAAAIVMGMQAMQPQVTIAGVILNRVRSRRHGEKQKLAIETFCRVPVLGSIPEDSQLAIAERHLGLTTVGETAEAASFIDEAAEQVAHYCDMQAIRALFALAPPVRSYPDEHVSMRSEARVRIGVFRDAAFCFYYPDNLRALEENGAELVYIDSMHDRSIPDVHGLYLGGGFPESFFFELGSNRELMLEVSRRVESDMPLYAECGGLIWLSRSGTYGGKTFSLAGILPFDIGFQPRPAGHGYLNLRSCTESPWFEHGAEVRAHEFHYSSPLSGSGGCDWQFDVIRGRGVTGQHDGIMYRNLFASYAHLHAQGNPQWAKRFTDLAAEWKARNPLEK</sequence>
<evidence type="ECO:0000259" key="10">
    <source>
        <dbReference type="Pfam" id="PF07685"/>
    </source>
</evidence>
<evidence type="ECO:0000256" key="6">
    <source>
        <dbReference type="ARBA" id="ARBA00022842"/>
    </source>
</evidence>
<proteinExistence type="inferred from homology"/>
<dbReference type="GO" id="GO:0042242">
    <property type="term" value="F:cobyrinic acid a,c-diamide synthase activity"/>
    <property type="evidence" value="ECO:0007669"/>
    <property type="project" value="UniProtKB-UniRule"/>
</dbReference>
<comment type="caution">
    <text evidence="11">The sequence shown here is derived from an EMBL/GenBank/DDBJ whole genome shotgun (WGS) entry which is preliminary data.</text>
</comment>
<feature type="site" description="Increases nucleophilicity of active site Cys" evidence="8">
    <location>
        <position position="437"/>
    </location>
</feature>
<dbReference type="RefSeq" id="WP_059138106.1">
    <property type="nucleotide sequence ID" value="NZ_LMBR01000001.1"/>
</dbReference>
<evidence type="ECO:0000259" key="9">
    <source>
        <dbReference type="Pfam" id="PF01656"/>
    </source>
</evidence>
<reference evidence="11 12" key="1">
    <citation type="submission" date="2015-10" db="EMBL/GenBank/DDBJ databases">
        <title>Draft Genome Sequence of Chlorobium limicola strain Frasassi Growing under Artificial Lighting in the Frasassi Cave System.</title>
        <authorList>
            <person name="Mansor M."/>
            <person name="Macalady J."/>
        </authorList>
    </citation>
    <scope>NUCLEOTIDE SEQUENCE [LARGE SCALE GENOMIC DNA]</scope>
    <source>
        <strain evidence="11 12">Frasassi</strain>
    </source>
</reference>
<feature type="active site" description="Nucleophile" evidence="8">
    <location>
        <position position="334"/>
    </location>
</feature>
<organism evidence="11 12">
    <name type="scientific">Chlorobium limicola</name>
    <dbReference type="NCBI Taxonomy" id="1092"/>
    <lineage>
        <taxon>Bacteria</taxon>
        <taxon>Pseudomonadati</taxon>
        <taxon>Chlorobiota</taxon>
        <taxon>Chlorobiia</taxon>
        <taxon>Chlorobiales</taxon>
        <taxon>Chlorobiaceae</taxon>
        <taxon>Chlorobium/Pelodictyon group</taxon>
        <taxon>Chlorobium</taxon>
    </lineage>
</organism>
<dbReference type="CDD" id="cd03130">
    <property type="entry name" value="GATase1_CobB"/>
    <property type="match status" value="1"/>
</dbReference>
<dbReference type="NCBIfam" id="TIGR00379">
    <property type="entry name" value="cobB"/>
    <property type="match status" value="1"/>
</dbReference>
<name>A0A124GAT9_CHLLI</name>
<accession>A0A124GAT9</accession>
<dbReference type="InterPro" id="IPR002586">
    <property type="entry name" value="CobQ/CobB/MinD/ParA_Nub-bd_dom"/>
</dbReference>
<dbReference type="NCBIfam" id="NF002204">
    <property type="entry name" value="PRK01077.1"/>
    <property type="match status" value="1"/>
</dbReference>
<evidence type="ECO:0000256" key="8">
    <source>
        <dbReference type="HAMAP-Rule" id="MF_00027"/>
    </source>
</evidence>
<keyword evidence="3 8" id="KW-0436">Ligase</keyword>
<feature type="domain" description="CobB/CobQ-like glutamine amidotransferase" evidence="10">
    <location>
        <begin position="252"/>
        <end position="443"/>
    </location>
</feature>
<feature type="domain" description="CobQ/CobB/MinD/ParA nucleotide binding" evidence="9">
    <location>
        <begin position="17"/>
        <end position="191"/>
    </location>
</feature>
<comment type="catalytic activity">
    <reaction evidence="8">
        <text>cob(II)yrinate + 2 L-glutamine + 2 ATP + 2 H2O = cob(II)yrinate a,c diamide + 2 L-glutamate + 2 ADP + 2 phosphate + 2 H(+)</text>
        <dbReference type="Rhea" id="RHEA:26289"/>
        <dbReference type="ChEBI" id="CHEBI:15377"/>
        <dbReference type="ChEBI" id="CHEBI:15378"/>
        <dbReference type="ChEBI" id="CHEBI:29985"/>
        <dbReference type="ChEBI" id="CHEBI:30616"/>
        <dbReference type="ChEBI" id="CHEBI:43474"/>
        <dbReference type="ChEBI" id="CHEBI:58359"/>
        <dbReference type="ChEBI" id="CHEBI:58537"/>
        <dbReference type="ChEBI" id="CHEBI:58894"/>
        <dbReference type="ChEBI" id="CHEBI:456216"/>
        <dbReference type="EC" id="6.3.5.11"/>
    </reaction>
</comment>
<comment type="domain">
    <text evidence="8">Comprises of two domains. The C-terminal domain contains the binding site for glutamine and catalyzes the hydrolysis of this substrate to glutamate and ammonia. The N-terminal domain is anticipated to bind ATP and cobyrinate and catalyzes the ultimate synthesis of the diamide product. The ammonia produced via the glutaminase domain is probably translocated to the adjacent domain via a molecular tunnel, where it reacts with an activated intermediate.</text>
</comment>
<dbReference type="InterPro" id="IPR029062">
    <property type="entry name" value="Class_I_gatase-like"/>
</dbReference>
<dbReference type="Gene3D" id="3.40.50.300">
    <property type="entry name" value="P-loop containing nucleotide triphosphate hydrolases"/>
    <property type="match status" value="1"/>
</dbReference>
<dbReference type="HAMAP" id="MF_00027">
    <property type="entry name" value="CobB_CbiA"/>
    <property type="match status" value="1"/>
</dbReference>
<dbReference type="InterPro" id="IPR027417">
    <property type="entry name" value="P-loop_NTPase"/>
</dbReference>
<dbReference type="SUPFAM" id="SSF52540">
    <property type="entry name" value="P-loop containing nucleoside triphosphate hydrolases"/>
    <property type="match status" value="1"/>
</dbReference>
<evidence type="ECO:0000313" key="12">
    <source>
        <dbReference type="Proteomes" id="UP000053937"/>
    </source>
</evidence>
<keyword evidence="6 8" id="KW-0460">Magnesium</keyword>
<keyword evidence="4 8" id="KW-0547">Nucleotide-binding</keyword>
<dbReference type="AlphaFoldDB" id="A0A124GAT9"/>
<dbReference type="UniPathway" id="UPA00148">
    <property type="reaction ID" value="UER00231"/>
</dbReference>
<dbReference type="Gene3D" id="3.40.50.880">
    <property type="match status" value="1"/>
</dbReference>
<dbReference type="EMBL" id="LMBR01000001">
    <property type="protein sequence ID" value="KUL33295.1"/>
    <property type="molecule type" value="Genomic_DNA"/>
</dbReference>
<gene>
    <name evidence="8" type="primary">cbiA</name>
    <name evidence="11" type="ORF">ASB62_00335</name>
</gene>
<dbReference type="Proteomes" id="UP000053937">
    <property type="component" value="Unassembled WGS sequence"/>
</dbReference>
<dbReference type="SUPFAM" id="SSF52317">
    <property type="entry name" value="Class I glutamine amidotransferase-like"/>
    <property type="match status" value="1"/>
</dbReference>
<evidence type="ECO:0000256" key="4">
    <source>
        <dbReference type="ARBA" id="ARBA00022741"/>
    </source>
</evidence>
<comment type="pathway">
    <text evidence="8">Cofactor biosynthesis; adenosylcobalamin biosynthesis; cob(II)yrinate a,c-diamide from sirohydrochlorin (anaerobic route): step 10/10.</text>
</comment>
<dbReference type="GO" id="GO:0005524">
    <property type="term" value="F:ATP binding"/>
    <property type="evidence" value="ECO:0007669"/>
    <property type="project" value="UniProtKB-UniRule"/>
</dbReference>
<dbReference type="Pfam" id="PF01656">
    <property type="entry name" value="CbiA"/>
    <property type="match status" value="1"/>
</dbReference>
<comment type="miscellaneous">
    <text evidence="8">The a and c carboxylates of cobyrinate are activated for nucleophilic attack via formation of a phosphorylated intermediate by ATP. CbiA catalyzes first the amidation of the c-carboxylate, and then that of the a-carboxylate.</text>
</comment>
<dbReference type="GO" id="GO:0009236">
    <property type="term" value="P:cobalamin biosynthetic process"/>
    <property type="evidence" value="ECO:0007669"/>
    <property type="project" value="UniProtKB-UniRule"/>
</dbReference>
<protein>
    <recommendedName>
        <fullName evidence="8">Cobyrinate a,c-diamide synthase</fullName>
        <ecNumber evidence="8">6.3.5.11</ecNumber>
    </recommendedName>
    <alternativeName>
        <fullName evidence="8">Cobyrinic acid a,c-diamide synthetase</fullName>
    </alternativeName>
</protein>
<dbReference type="Pfam" id="PF07685">
    <property type="entry name" value="GATase_3"/>
    <property type="match status" value="1"/>
</dbReference>
<comment type="similarity">
    <text evidence="8">Belongs to the CobB/CbiA family.</text>
</comment>
<dbReference type="PANTHER" id="PTHR43873">
    <property type="entry name" value="COBYRINATE A,C-DIAMIDE SYNTHASE"/>
    <property type="match status" value="1"/>
</dbReference>
<dbReference type="InterPro" id="IPR004484">
    <property type="entry name" value="CbiA/CobB_synth"/>
</dbReference>
<evidence type="ECO:0000256" key="7">
    <source>
        <dbReference type="ARBA" id="ARBA00022962"/>
    </source>
</evidence>
<dbReference type="CDD" id="cd05388">
    <property type="entry name" value="CobB_N"/>
    <property type="match status" value="1"/>
</dbReference>
<keyword evidence="7 8" id="KW-0315">Glutamine amidotransferase</keyword>
<dbReference type="PROSITE" id="PS51274">
    <property type="entry name" value="GATASE_COBBQ"/>
    <property type="match status" value="1"/>
</dbReference>
<evidence type="ECO:0000256" key="5">
    <source>
        <dbReference type="ARBA" id="ARBA00022840"/>
    </source>
</evidence>
<evidence type="ECO:0000313" key="11">
    <source>
        <dbReference type="EMBL" id="KUL33295.1"/>
    </source>
</evidence>
<evidence type="ECO:0000256" key="3">
    <source>
        <dbReference type="ARBA" id="ARBA00022598"/>
    </source>
</evidence>